<evidence type="ECO:0000256" key="3">
    <source>
        <dbReference type="ARBA" id="ARBA00023163"/>
    </source>
</evidence>
<dbReference type="PRINTS" id="PR00455">
    <property type="entry name" value="HTHTETR"/>
</dbReference>
<dbReference type="PROSITE" id="PS50977">
    <property type="entry name" value="HTH_TETR_2"/>
    <property type="match status" value="1"/>
</dbReference>
<gene>
    <name evidence="7" type="ORF">AB0C36_22945</name>
</gene>
<dbReference type="Pfam" id="PF00440">
    <property type="entry name" value="TetR_N"/>
    <property type="match status" value="1"/>
</dbReference>
<dbReference type="Gene3D" id="1.10.10.60">
    <property type="entry name" value="Homeodomain-like"/>
    <property type="match status" value="1"/>
</dbReference>
<dbReference type="EMBL" id="JBEZFP010000061">
    <property type="protein sequence ID" value="MEU8136354.1"/>
    <property type="molecule type" value="Genomic_DNA"/>
</dbReference>
<evidence type="ECO:0000256" key="2">
    <source>
        <dbReference type="ARBA" id="ARBA00023125"/>
    </source>
</evidence>
<dbReference type="Pfam" id="PF16925">
    <property type="entry name" value="TetR_C_13"/>
    <property type="match status" value="1"/>
</dbReference>
<feature type="domain" description="HTH tetR-type" evidence="6">
    <location>
        <begin position="6"/>
        <end position="66"/>
    </location>
</feature>
<sequence>MARTREFDTEAAIDAATAVFWHQGYAATSIQDLVDATGLGRGSLYAAFGSKDGLYEAALTQYARRTATDNTRRLDRPAPVREILRDLLLDTIESTARDPRRRGCLITNTAVERTPHDPMAARVVTDALDGLTACVADVLRRGRERGELPPDTDTAALADLVVTTVQGLRVRAKAGTDPARLNAVVDLLLSVVPDGSPDGPPTSATHRPSARTSPRTSDRPTSKGTTT</sequence>
<dbReference type="RefSeq" id="WP_358356805.1">
    <property type="nucleotide sequence ID" value="NZ_JBEZFP010000061.1"/>
</dbReference>
<evidence type="ECO:0000259" key="6">
    <source>
        <dbReference type="PROSITE" id="PS50977"/>
    </source>
</evidence>
<evidence type="ECO:0000256" key="1">
    <source>
        <dbReference type="ARBA" id="ARBA00023015"/>
    </source>
</evidence>
<protein>
    <submittedName>
        <fullName evidence="7">TetR/AcrR family transcriptional regulator</fullName>
    </submittedName>
</protein>
<dbReference type="InterPro" id="IPR001647">
    <property type="entry name" value="HTH_TetR"/>
</dbReference>
<keyword evidence="3" id="KW-0804">Transcription</keyword>
<keyword evidence="2 4" id="KW-0238">DNA-binding</keyword>
<reference evidence="7 8" key="1">
    <citation type="submission" date="2024-06" db="EMBL/GenBank/DDBJ databases">
        <title>The Natural Products Discovery Center: Release of the First 8490 Sequenced Strains for Exploring Actinobacteria Biosynthetic Diversity.</title>
        <authorList>
            <person name="Kalkreuter E."/>
            <person name="Kautsar S.A."/>
            <person name="Yang D."/>
            <person name="Bader C.D."/>
            <person name="Teijaro C.N."/>
            <person name="Fluegel L."/>
            <person name="Davis C.M."/>
            <person name="Simpson J.R."/>
            <person name="Lauterbach L."/>
            <person name="Steele A.D."/>
            <person name="Gui C."/>
            <person name="Meng S."/>
            <person name="Li G."/>
            <person name="Viehrig K."/>
            <person name="Ye F."/>
            <person name="Su P."/>
            <person name="Kiefer A.F."/>
            <person name="Nichols A."/>
            <person name="Cepeda A.J."/>
            <person name="Yan W."/>
            <person name="Fan B."/>
            <person name="Jiang Y."/>
            <person name="Adhikari A."/>
            <person name="Zheng C.-J."/>
            <person name="Schuster L."/>
            <person name="Cowan T.M."/>
            <person name="Smanski M.J."/>
            <person name="Chevrette M.G."/>
            <person name="De Carvalho L.P.S."/>
            <person name="Shen B."/>
        </authorList>
    </citation>
    <scope>NUCLEOTIDE SEQUENCE [LARGE SCALE GENOMIC DNA]</scope>
    <source>
        <strain evidence="7 8">NPDC048946</strain>
    </source>
</reference>
<name>A0ABV3DN75_9ACTN</name>
<evidence type="ECO:0000256" key="4">
    <source>
        <dbReference type="PROSITE-ProRule" id="PRU00335"/>
    </source>
</evidence>
<dbReference type="InterPro" id="IPR036271">
    <property type="entry name" value="Tet_transcr_reg_TetR-rel_C_sf"/>
</dbReference>
<dbReference type="SUPFAM" id="SSF46689">
    <property type="entry name" value="Homeodomain-like"/>
    <property type="match status" value="1"/>
</dbReference>
<dbReference type="InterPro" id="IPR023772">
    <property type="entry name" value="DNA-bd_HTH_TetR-type_CS"/>
</dbReference>
<dbReference type="PANTHER" id="PTHR47506:SF1">
    <property type="entry name" value="HTH-TYPE TRANSCRIPTIONAL REGULATOR YJDC"/>
    <property type="match status" value="1"/>
</dbReference>
<dbReference type="InterPro" id="IPR009057">
    <property type="entry name" value="Homeodomain-like_sf"/>
</dbReference>
<dbReference type="SUPFAM" id="SSF48498">
    <property type="entry name" value="Tetracyclin repressor-like, C-terminal domain"/>
    <property type="match status" value="1"/>
</dbReference>
<feature type="DNA-binding region" description="H-T-H motif" evidence="4">
    <location>
        <begin position="29"/>
        <end position="48"/>
    </location>
</feature>
<evidence type="ECO:0000256" key="5">
    <source>
        <dbReference type="SAM" id="MobiDB-lite"/>
    </source>
</evidence>
<feature type="compositionally biased region" description="Polar residues" evidence="5">
    <location>
        <begin position="202"/>
        <end position="215"/>
    </location>
</feature>
<dbReference type="Proteomes" id="UP001551482">
    <property type="component" value="Unassembled WGS sequence"/>
</dbReference>
<dbReference type="PANTHER" id="PTHR47506">
    <property type="entry name" value="TRANSCRIPTIONAL REGULATORY PROTEIN"/>
    <property type="match status" value="1"/>
</dbReference>
<dbReference type="Gene3D" id="1.10.357.10">
    <property type="entry name" value="Tetracycline Repressor, domain 2"/>
    <property type="match status" value="1"/>
</dbReference>
<organism evidence="7 8">
    <name type="scientific">Streptodolium elevatio</name>
    <dbReference type="NCBI Taxonomy" id="3157996"/>
    <lineage>
        <taxon>Bacteria</taxon>
        <taxon>Bacillati</taxon>
        <taxon>Actinomycetota</taxon>
        <taxon>Actinomycetes</taxon>
        <taxon>Kitasatosporales</taxon>
        <taxon>Streptomycetaceae</taxon>
        <taxon>Streptodolium</taxon>
    </lineage>
</organism>
<proteinExistence type="predicted"/>
<dbReference type="PROSITE" id="PS01081">
    <property type="entry name" value="HTH_TETR_1"/>
    <property type="match status" value="1"/>
</dbReference>
<comment type="caution">
    <text evidence="7">The sequence shown here is derived from an EMBL/GenBank/DDBJ whole genome shotgun (WGS) entry which is preliminary data.</text>
</comment>
<accession>A0ABV3DN75</accession>
<evidence type="ECO:0000313" key="8">
    <source>
        <dbReference type="Proteomes" id="UP001551482"/>
    </source>
</evidence>
<evidence type="ECO:0000313" key="7">
    <source>
        <dbReference type="EMBL" id="MEU8136354.1"/>
    </source>
</evidence>
<keyword evidence="8" id="KW-1185">Reference proteome</keyword>
<feature type="region of interest" description="Disordered" evidence="5">
    <location>
        <begin position="193"/>
        <end position="227"/>
    </location>
</feature>
<keyword evidence="1" id="KW-0805">Transcription regulation</keyword>
<dbReference type="InterPro" id="IPR011075">
    <property type="entry name" value="TetR_C"/>
</dbReference>